<keyword evidence="4 10" id="KW-0121">Carboxypeptidase</keyword>
<proteinExistence type="inferred from homology"/>
<keyword evidence="9" id="KW-0325">Glycoprotein</keyword>
<name>A0A2R6PL07_ACTCC</name>
<dbReference type="Gene3D" id="6.10.250.940">
    <property type="match status" value="1"/>
</dbReference>
<evidence type="ECO:0000313" key="12">
    <source>
        <dbReference type="EMBL" id="PSR93015.1"/>
    </source>
</evidence>
<dbReference type="InterPro" id="IPR029058">
    <property type="entry name" value="AB_hydrolase_fold"/>
</dbReference>
<accession>A0A2R6PL07</accession>
<feature type="chain" id="PRO_5015322589" description="Carboxypeptidase" evidence="11">
    <location>
        <begin position="39"/>
        <end position="474"/>
    </location>
</feature>
<organism evidence="12 13">
    <name type="scientific">Actinidia chinensis var. chinensis</name>
    <name type="common">Chinese soft-hair kiwi</name>
    <dbReference type="NCBI Taxonomy" id="1590841"/>
    <lineage>
        <taxon>Eukaryota</taxon>
        <taxon>Viridiplantae</taxon>
        <taxon>Streptophyta</taxon>
        <taxon>Embryophyta</taxon>
        <taxon>Tracheophyta</taxon>
        <taxon>Spermatophyta</taxon>
        <taxon>Magnoliopsida</taxon>
        <taxon>eudicotyledons</taxon>
        <taxon>Gunneridae</taxon>
        <taxon>Pentapetalae</taxon>
        <taxon>asterids</taxon>
        <taxon>Ericales</taxon>
        <taxon>Actinidiaceae</taxon>
        <taxon>Actinidia</taxon>
    </lineage>
</organism>
<dbReference type="GO" id="GO:0005773">
    <property type="term" value="C:vacuole"/>
    <property type="evidence" value="ECO:0007669"/>
    <property type="project" value="TreeGrafter"/>
</dbReference>
<evidence type="ECO:0000256" key="5">
    <source>
        <dbReference type="ARBA" id="ARBA00022670"/>
    </source>
</evidence>
<evidence type="ECO:0000256" key="10">
    <source>
        <dbReference type="RuleBase" id="RU361156"/>
    </source>
</evidence>
<keyword evidence="13" id="KW-1185">Reference proteome</keyword>
<evidence type="ECO:0000256" key="2">
    <source>
        <dbReference type="ARBA" id="ARBA00009431"/>
    </source>
</evidence>
<evidence type="ECO:0000313" key="13">
    <source>
        <dbReference type="Proteomes" id="UP000241394"/>
    </source>
</evidence>
<dbReference type="PANTHER" id="PTHR11802">
    <property type="entry name" value="SERINE PROTEASE FAMILY S10 SERINE CARBOXYPEPTIDASE"/>
    <property type="match status" value="1"/>
</dbReference>
<evidence type="ECO:0000256" key="11">
    <source>
        <dbReference type="SAM" id="SignalP"/>
    </source>
</evidence>
<evidence type="ECO:0000256" key="7">
    <source>
        <dbReference type="ARBA" id="ARBA00022801"/>
    </source>
</evidence>
<evidence type="ECO:0000256" key="3">
    <source>
        <dbReference type="ARBA" id="ARBA00022525"/>
    </source>
</evidence>
<comment type="caution">
    <text evidence="12">The sequence shown here is derived from an EMBL/GenBank/DDBJ whole genome shotgun (WGS) entry which is preliminary data.</text>
</comment>
<evidence type="ECO:0000256" key="6">
    <source>
        <dbReference type="ARBA" id="ARBA00022729"/>
    </source>
</evidence>
<reference evidence="12 13" key="1">
    <citation type="submission" date="2017-07" db="EMBL/GenBank/DDBJ databases">
        <title>An improved, manually edited Actinidia chinensis var. chinensis (kiwifruit) genome highlights the challenges associated with draft genomes and gene prediction in plants.</title>
        <authorList>
            <person name="Pilkington S."/>
            <person name="Crowhurst R."/>
            <person name="Hilario E."/>
            <person name="Nardozza S."/>
            <person name="Fraser L."/>
            <person name="Peng Y."/>
            <person name="Gunaseelan K."/>
            <person name="Simpson R."/>
            <person name="Tahir J."/>
            <person name="Deroles S."/>
            <person name="Templeton K."/>
            <person name="Luo Z."/>
            <person name="Davy M."/>
            <person name="Cheng C."/>
            <person name="Mcneilage M."/>
            <person name="Scaglione D."/>
            <person name="Liu Y."/>
            <person name="Zhang Q."/>
            <person name="Datson P."/>
            <person name="De Silva N."/>
            <person name="Gardiner S."/>
            <person name="Bassett H."/>
            <person name="Chagne D."/>
            <person name="Mccallum J."/>
            <person name="Dzierzon H."/>
            <person name="Deng C."/>
            <person name="Wang Y.-Y."/>
            <person name="Barron N."/>
            <person name="Manako K."/>
            <person name="Bowen J."/>
            <person name="Foster T."/>
            <person name="Erridge Z."/>
            <person name="Tiffin H."/>
            <person name="Waite C."/>
            <person name="Davies K."/>
            <person name="Grierson E."/>
            <person name="Laing W."/>
            <person name="Kirk R."/>
            <person name="Chen X."/>
            <person name="Wood M."/>
            <person name="Montefiori M."/>
            <person name="Brummell D."/>
            <person name="Schwinn K."/>
            <person name="Catanach A."/>
            <person name="Fullerton C."/>
            <person name="Li D."/>
            <person name="Meiyalaghan S."/>
            <person name="Nieuwenhuizen N."/>
            <person name="Read N."/>
            <person name="Prakash R."/>
            <person name="Hunter D."/>
            <person name="Zhang H."/>
            <person name="Mckenzie M."/>
            <person name="Knabel M."/>
            <person name="Harris A."/>
            <person name="Allan A."/>
            <person name="Chen A."/>
            <person name="Janssen B."/>
            <person name="Plunkett B."/>
            <person name="Dwamena C."/>
            <person name="Voogd C."/>
            <person name="Leif D."/>
            <person name="Lafferty D."/>
            <person name="Souleyre E."/>
            <person name="Varkonyi-Gasic E."/>
            <person name="Gambi F."/>
            <person name="Hanley J."/>
            <person name="Yao J.-L."/>
            <person name="Cheung J."/>
            <person name="David K."/>
            <person name="Warren B."/>
            <person name="Marsh K."/>
            <person name="Snowden K."/>
            <person name="Lin-Wang K."/>
            <person name="Brian L."/>
            <person name="Martinez-Sanchez M."/>
            <person name="Wang M."/>
            <person name="Ileperuma N."/>
            <person name="Macnee N."/>
            <person name="Campin R."/>
            <person name="Mcatee P."/>
            <person name="Drummond R."/>
            <person name="Espley R."/>
            <person name="Ireland H."/>
            <person name="Wu R."/>
            <person name="Atkinson R."/>
            <person name="Karunairetnam S."/>
            <person name="Bulley S."/>
            <person name="Chunkath S."/>
            <person name="Hanley Z."/>
            <person name="Storey R."/>
            <person name="Thrimawithana A."/>
            <person name="Thomson S."/>
            <person name="David C."/>
            <person name="Testolin R."/>
        </authorList>
    </citation>
    <scope>NUCLEOTIDE SEQUENCE [LARGE SCALE GENOMIC DNA]</scope>
    <source>
        <strain evidence="13">cv. Red5</strain>
        <tissue evidence="12">Young leaf</tissue>
    </source>
</reference>
<keyword evidence="5 10" id="KW-0645">Protease</keyword>
<evidence type="ECO:0000256" key="9">
    <source>
        <dbReference type="ARBA" id="ARBA00023180"/>
    </source>
</evidence>
<dbReference type="InterPro" id="IPR001563">
    <property type="entry name" value="Peptidase_S10"/>
</dbReference>
<evidence type="ECO:0000256" key="4">
    <source>
        <dbReference type="ARBA" id="ARBA00022645"/>
    </source>
</evidence>
<comment type="similarity">
    <text evidence="2 10">Belongs to the peptidase S10 family.</text>
</comment>
<dbReference type="InterPro" id="IPR018202">
    <property type="entry name" value="Ser_caboxypep_ser_AS"/>
</dbReference>
<keyword evidence="3" id="KW-0964">Secreted</keyword>
<dbReference type="Proteomes" id="UP000241394">
    <property type="component" value="Chromosome LG24"/>
</dbReference>
<dbReference type="PROSITE" id="PS00131">
    <property type="entry name" value="CARBOXYPEPT_SER_SER"/>
    <property type="match status" value="1"/>
</dbReference>
<keyword evidence="6 11" id="KW-0732">Signal</keyword>
<dbReference type="InParanoid" id="A0A2R6PL07"/>
<dbReference type="Pfam" id="PF00450">
    <property type="entry name" value="Peptidase_S10"/>
    <property type="match status" value="1"/>
</dbReference>
<feature type="signal peptide" evidence="11">
    <location>
        <begin position="1"/>
        <end position="38"/>
    </location>
</feature>
<dbReference type="Gene3D" id="3.40.50.11320">
    <property type="match status" value="1"/>
</dbReference>
<dbReference type="PANTHER" id="PTHR11802:SF306">
    <property type="entry name" value="SERINE CARBOXYPEPTIDASE-LIKE 28"/>
    <property type="match status" value="1"/>
</dbReference>
<dbReference type="Gramene" id="PSR93015">
    <property type="protein sequence ID" value="PSR93015"/>
    <property type="gene ID" value="CEY00_Acc27624"/>
</dbReference>
<comment type="subcellular location">
    <subcellularLocation>
        <location evidence="1">Secreted</location>
    </subcellularLocation>
</comment>
<dbReference type="FunFam" id="3.40.50.1820:FF:000013">
    <property type="entry name" value="Carboxypeptidase"/>
    <property type="match status" value="1"/>
</dbReference>
<protein>
    <recommendedName>
        <fullName evidence="10">Carboxypeptidase</fullName>
        <ecNumber evidence="10">3.4.16.-</ecNumber>
    </recommendedName>
</protein>
<reference evidence="13" key="2">
    <citation type="journal article" date="2018" name="BMC Genomics">
        <title>A manually annotated Actinidia chinensis var. chinensis (kiwifruit) genome highlights the challenges associated with draft genomes and gene prediction in plants.</title>
        <authorList>
            <person name="Pilkington S.M."/>
            <person name="Crowhurst R."/>
            <person name="Hilario E."/>
            <person name="Nardozza S."/>
            <person name="Fraser L."/>
            <person name="Peng Y."/>
            <person name="Gunaseelan K."/>
            <person name="Simpson R."/>
            <person name="Tahir J."/>
            <person name="Deroles S.C."/>
            <person name="Templeton K."/>
            <person name="Luo Z."/>
            <person name="Davy M."/>
            <person name="Cheng C."/>
            <person name="McNeilage M."/>
            <person name="Scaglione D."/>
            <person name="Liu Y."/>
            <person name="Zhang Q."/>
            <person name="Datson P."/>
            <person name="De Silva N."/>
            <person name="Gardiner S.E."/>
            <person name="Bassett H."/>
            <person name="Chagne D."/>
            <person name="McCallum J."/>
            <person name="Dzierzon H."/>
            <person name="Deng C."/>
            <person name="Wang Y.Y."/>
            <person name="Barron L."/>
            <person name="Manako K."/>
            <person name="Bowen J."/>
            <person name="Foster T.M."/>
            <person name="Erridge Z.A."/>
            <person name="Tiffin H."/>
            <person name="Waite C.N."/>
            <person name="Davies K.M."/>
            <person name="Grierson E.P."/>
            <person name="Laing W.A."/>
            <person name="Kirk R."/>
            <person name="Chen X."/>
            <person name="Wood M."/>
            <person name="Montefiori M."/>
            <person name="Brummell D.A."/>
            <person name="Schwinn K.E."/>
            <person name="Catanach A."/>
            <person name="Fullerton C."/>
            <person name="Li D."/>
            <person name="Meiyalaghan S."/>
            <person name="Nieuwenhuizen N."/>
            <person name="Read N."/>
            <person name="Prakash R."/>
            <person name="Hunter D."/>
            <person name="Zhang H."/>
            <person name="McKenzie M."/>
            <person name="Knabel M."/>
            <person name="Harris A."/>
            <person name="Allan A.C."/>
            <person name="Gleave A."/>
            <person name="Chen A."/>
            <person name="Janssen B.J."/>
            <person name="Plunkett B."/>
            <person name="Ampomah-Dwamena C."/>
            <person name="Voogd C."/>
            <person name="Leif D."/>
            <person name="Lafferty D."/>
            <person name="Souleyre E.J.F."/>
            <person name="Varkonyi-Gasic E."/>
            <person name="Gambi F."/>
            <person name="Hanley J."/>
            <person name="Yao J.L."/>
            <person name="Cheung J."/>
            <person name="David K.M."/>
            <person name="Warren B."/>
            <person name="Marsh K."/>
            <person name="Snowden K.C."/>
            <person name="Lin-Wang K."/>
            <person name="Brian L."/>
            <person name="Martinez-Sanchez M."/>
            <person name="Wang M."/>
            <person name="Ileperuma N."/>
            <person name="Macnee N."/>
            <person name="Campin R."/>
            <person name="McAtee P."/>
            <person name="Drummond R.S.M."/>
            <person name="Espley R.V."/>
            <person name="Ireland H.S."/>
            <person name="Wu R."/>
            <person name="Atkinson R.G."/>
            <person name="Karunairetnam S."/>
            <person name="Bulley S."/>
            <person name="Chunkath S."/>
            <person name="Hanley Z."/>
            <person name="Storey R."/>
            <person name="Thrimawithana A.H."/>
            <person name="Thomson S."/>
            <person name="David C."/>
            <person name="Testolin R."/>
            <person name="Huang H."/>
            <person name="Hellens R.P."/>
            <person name="Schaffer R.J."/>
        </authorList>
    </citation>
    <scope>NUCLEOTIDE SEQUENCE [LARGE SCALE GENOMIC DNA]</scope>
    <source>
        <strain evidence="13">cv. Red5</strain>
    </source>
</reference>
<dbReference type="EC" id="3.4.16.-" evidence="10"/>
<dbReference type="GO" id="GO:0005576">
    <property type="term" value="C:extracellular region"/>
    <property type="evidence" value="ECO:0007669"/>
    <property type="project" value="UniProtKB-SubCell"/>
</dbReference>
<dbReference type="OrthoDB" id="443318at2759"/>
<gene>
    <name evidence="12" type="ORF">CEY00_Acc27624</name>
</gene>
<dbReference type="GO" id="GO:0006508">
    <property type="term" value="P:proteolysis"/>
    <property type="evidence" value="ECO:0007669"/>
    <property type="project" value="UniProtKB-KW"/>
</dbReference>
<dbReference type="Gene3D" id="3.40.50.1820">
    <property type="entry name" value="alpha/beta hydrolase"/>
    <property type="match status" value="1"/>
</dbReference>
<keyword evidence="7 10" id="KW-0378">Hydrolase</keyword>
<dbReference type="EMBL" id="NKQK01000024">
    <property type="protein sequence ID" value="PSR93015.1"/>
    <property type="molecule type" value="Genomic_DNA"/>
</dbReference>
<keyword evidence="8" id="KW-1015">Disulfide bond</keyword>
<dbReference type="GO" id="GO:0004185">
    <property type="term" value="F:serine-type carboxypeptidase activity"/>
    <property type="evidence" value="ECO:0007669"/>
    <property type="project" value="UniProtKB-UniRule"/>
</dbReference>
<dbReference type="SUPFAM" id="SSF53474">
    <property type="entry name" value="alpha/beta-Hydrolases"/>
    <property type="match status" value="1"/>
</dbReference>
<dbReference type="STRING" id="1590841.A0A2R6PL07"/>
<dbReference type="InterPro" id="IPR033124">
    <property type="entry name" value="Ser_caboxypep_his_AS"/>
</dbReference>
<dbReference type="PRINTS" id="PR00724">
    <property type="entry name" value="CRBOXYPTASEC"/>
</dbReference>
<evidence type="ECO:0000256" key="8">
    <source>
        <dbReference type="ARBA" id="ARBA00023157"/>
    </source>
</evidence>
<dbReference type="PROSITE" id="PS00560">
    <property type="entry name" value="CARBOXYPEPT_SER_HIS"/>
    <property type="match status" value="1"/>
</dbReference>
<dbReference type="AlphaFoldDB" id="A0A2R6PL07"/>
<evidence type="ECO:0000256" key="1">
    <source>
        <dbReference type="ARBA" id="ARBA00004613"/>
    </source>
</evidence>
<dbReference type="FunFam" id="3.40.50.11320:FF:000002">
    <property type="entry name" value="Carboxypeptidase"/>
    <property type="match status" value="1"/>
</dbReference>
<sequence>MAMGLLPRNKSSSSCFPTSAFTILTLLLSFFSLQPAAGDYRLEQERDRITRLPGQPSSVNFSQYSGYITVDSRFGRNLFYWLIEAPPASGKSASSKKPLLLWLNGGPGCSSVAYGAWEEIGPFRVNPDGKTLTLAPHAWNTEANLLFLDSPAGVGFSYTSTLVDMQNVGDKRTAKDAYTFLIKWFNRFPQYKHRPFYIGGESYAGHYVPQLSQLIVRGNKGIKNSVINFKGFLLGNALLDDHYNYVGTFEFWWNHGLISDASYKALQKGCSNSSWIHMKEECAQVYFQTQQNIGRINPYSLYNSYCAEVGTVWHNLRNPLMTSTFGGNDKTCRVKYTKMYLKNAMVQNALHVNTAKMVHPYTTCSQYVSHDNWTDSASSVLPIFKELIAAGIKLWVFSGDTDIMVPLSSTRYSLNALKLKTLSDLVPWYDNKEEVGGWLQVYDGLTLVIVRGAGHEVPLDRPSLAFILFQGFLE</sequence>